<protein>
    <submittedName>
        <fullName evidence="4">Pentapeptide repeat-containing protein</fullName>
    </submittedName>
</protein>
<dbReference type="RefSeq" id="WP_380840061.1">
    <property type="nucleotide sequence ID" value="NZ_JBHSFP010000006.1"/>
</dbReference>
<keyword evidence="5" id="KW-1185">Reference proteome</keyword>
<dbReference type="Proteomes" id="UP001596004">
    <property type="component" value="Unassembled WGS sequence"/>
</dbReference>
<proteinExistence type="predicted"/>
<comment type="caution">
    <text evidence="4">The sequence shown here is derived from an EMBL/GenBank/DDBJ whole genome shotgun (WGS) entry which is preliminary data.</text>
</comment>
<dbReference type="InterPro" id="IPR051082">
    <property type="entry name" value="Pentapeptide-BTB/POZ_domain"/>
</dbReference>
<dbReference type="Pfam" id="PF00805">
    <property type="entry name" value="Pentapeptide"/>
    <property type="match status" value="3"/>
</dbReference>
<evidence type="ECO:0000256" key="2">
    <source>
        <dbReference type="SAM" id="Phobius"/>
    </source>
</evidence>
<keyword evidence="2" id="KW-0472">Membrane</keyword>
<feature type="signal peptide" evidence="3">
    <location>
        <begin position="1"/>
        <end position="25"/>
    </location>
</feature>
<evidence type="ECO:0000256" key="1">
    <source>
        <dbReference type="SAM" id="MobiDB-lite"/>
    </source>
</evidence>
<accession>A0ABV9CFL1</accession>
<gene>
    <name evidence="4" type="ORF">ACFO60_11790</name>
</gene>
<keyword evidence="2" id="KW-0812">Transmembrane</keyword>
<dbReference type="SUPFAM" id="SSF141571">
    <property type="entry name" value="Pentapeptide repeat-like"/>
    <property type="match status" value="1"/>
</dbReference>
<keyword evidence="3" id="KW-0732">Signal</keyword>
<keyword evidence="2" id="KW-1133">Transmembrane helix</keyword>
<evidence type="ECO:0000313" key="4">
    <source>
        <dbReference type="EMBL" id="MFC4531447.1"/>
    </source>
</evidence>
<dbReference type="PANTHER" id="PTHR14136">
    <property type="entry name" value="BTB_POZ DOMAIN-CONTAINING PROTEIN KCTD9"/>
    <property type="match status" value="1"/>
</dbReference>
<feature type="chain" id="PRO_5046517098" evidence="3">
    <location>
        <begin position="26"/>
        <end position="410"/>
    </location>
</feature>
<dbReference type="Gene3D" id="2.160.20.80">
    <property type="entry name" value="E3 ubiquitin-protein ligase SopA"/>
    <property type="match status" value="2"/>
</dbReference>
<feature type="region of interest" description="Disordered" evidence="1">
    <location>
        <begin position="250"/>
        <end position="284"/>
    </location>
</feature>
<feature type="transmembrane region" description="Helical" evidence="2">
    <location>
        <begin position="293"/>
        <end position="315"/>
    </location>
</feature>
<dbReference type="PANTHER" id="PTHR14136:SF17">
    <property type="entry name" value="BTB_POZ DOMAIN-CONTAINING PROTEIN KCTD9"/>
    <property type="match status" value="1"/>
</dbReference>
<dbReference type="InterPro" id="IPR001646">
    <property type="entry name" value="5peptide_repeat"/>
</dbReference>
<evidence type="ECO:0000313" key="5">
    <source>
        <dbReference type="Proteomes" id="UP001596004"/>
    </source>
</evidence>
<organism evidence="4 5">
    <name type="scientific">Sphaerisporangium dianthi</name>
    <dbReference type="NCBI Taxonomy" id="1436120"/>
    <lineage>
        <taxon>Bacteria</taxon>
        <taxon>Bacillati</taxon>
        <taxon>Actinomycetota</taxon>
        <taxon>Actinomycetes</taxon>
        <taxon>Streptosporangiales</taxon>
        <taxon>Streptosporangiaceae</taxon>
        <taxon>Sphaerisporangium</taxon>
    </lineage>
</organism>
<reference evidence="5" key="1">
    <citation type="journal article" date="2019" name="Int. J. Syst. Evol. Microbiol.">
        <title>The Global Catalogue of Microorganisms (GCM) 10K type strain sequencing project: providing services to taxonomists for standard genome sequencing and annotation.</title>
        <authorList>
            <consortium name="The Broad Institute Genomics Platform"/>
            <consortium name="The Broad Institute Genome Sequencing Center for Infectious Disease"/>
            <person name="Wu L."/>
            <person name="Ma J."/>
        </authorList>
    </citation>
    <scope>NUCLEOTIDE SEQUENCE [LARGE SCALE GENOMIC DNA]</scope>
    <source>
        <strain evidence="5">CGMCC 4.7132</strain>
    </source>
</reference>
<sequence>MRRSIPLALMSGLLVLAVPAVPASASSPSASVTAAHLALAAPCKPGSGLKLRGKDFTGGAALPENLRCADLTNAKLDEVDFTQKDLSGALLRNASMKEADFTQAHLEYADLTGADLSDADLGQLHAKHATLRDAILTDADAGQAEFPHADLSGAVMARAELTQANLTDAKLTGADLNEATLGQLQARNADFTKAKMREAKLGQAKLQFAVFKGANLTEAEFTQAEMDGADLHGATVEQASFTQADDLDLTGALGEPKDVPSDATGSTEDLPEGGDDTGAGFERPPAPRGKGGLGLALVILSGVGLSLTLIFWGLSHRRRVERATRFAHARRAAEENVIRLGEEIDALDFDYKINHMNTGSVDQDWRRALDAYEAAKHSLASARSQPELAAVAAALHHGHDALARVRSRLT</sequence>
<name>A0ABV9CFL1_9ACTN</name>
<dbReference type="EMBL" id="JBHSFP010000006">
    <property type="protein sequence ID" value="MFC4531447.1"/>
    <property type="molecule type" value="Genomic_DNA"/>
</dbReference>
<evidence type="ECO:0000256" key="3">
    <source>
        <dbReference type="SAM" id="SignalP"/>
    </source>
</evidence>